<feature type="domain" description="HAT C-terminal dimerisation" evidence="1">
    <location>
        <begin position="150"/>
        <end position="209"/>
    </location>
</feature>
<dbReference type="RefSeq" id="XP_013879732.1">
    <property type="nucleotide sequence ID" value="XM_014024278.1"/>
</dbReference>
<keyword evidence="2" id="KW-1185">Reference proteome</keyword>
<dbReference type="PANTHER" id="PTHR46289">
    <property type="entry name" value="52 KDA REPRESSOR OF THE INHIBITOR OF THE PROTEIN KINASE-LIKE PROTEIN-RELATED"/>
    <property type="match status" value="1"/>
</dbReference>
<dbReference type="Pfam" id="PF05699">
    <property type="entry name" value="Dimer_Tnp_hAT"/>
    <property type="match status" value="1"/>
</dbReference>
<dbReference type="SUPFAM" id="SSF53098">
    <property type="entry name" value="Ribonuclease H-like"/>
    <property type="match status" value="1"/>
</dbReference>
<dbReference type="InterPro" id="IPR008906">
    <property type="entry name" value="HATC_C_dom"/>
</dbReference>
<evidence type="ECO:0000313" key="3">
    <source>
        <dbReference type="RefSeq" id="XP_013879732.1"/>
    </source>
</evidence>
<proteinExistence type="predicted"/>
<dbReference type="GO" id="GO:0046983">
    <property type="term" value="F:protein dimerization activity"/>
    <property type="evidence" value="ECO:0007669"/>
    <property type="project" value="InterPro"/>
</dbReference>
<protein>
    <submittedName>
        <fullName evidence="3">Uncharacterized protein LOC106528984 isoform X1</fullName>
    </submittedName>
</protein>
<accession>A0A2I4CIB0</accession>
<gene>
    <name evidence="3" type="primary">LOC106528984</name>
</gene>
<reference evidence="3" key="1">
    <citation type="submission" date="2025-08" db="UniProtKB">
        <authorList>
            <consortium name="RefSeq"/>
        </authorList>
    </citation>
    <scope>IDENTIFICATION</scope>
    <source>
        <strain evidence="3">Quisiro</strain>
    </source>
</reference>
<evidence type="ECO:0000259" key="1">
    <source>
        <dbReference type="Pfam" id="PF05699"/>
    </source>
</evidence>
<dbReference type="KEGG" id="alim:106528984"/>
<dbReference type="AlphaFoldDB" id="A0A2I4CIB0"/>
<sequence>MLARHDGRVAVCTGTRLRGRSEDHGFESSRGEESVKTKVSALDDTPFTLEWVDVSRRTERGKELPKAVSLYNFVSKKQRIQARSATASSLLGLVPAIICTRHLDTTEIVSMYAEDLPSPELVDQEVTRWKLKFDRVPESQRPNTPASSLKECDRDMYPNLHVLLRLACTLPVTSCECERSASALRRLNNYMWASMGKERLSSLALLHIHYSKHVELDSVVDVFAKKHARRMELDCLLYPD</sequence>
<dbReference type="PANTHER" id="PTHR46289:SF16">
    <property type="entry name" value="52 KDA REPRESSOR OF THE INHIBITOR OF THE PROTEIN KINASE"/>
    <property type="match status" value="1"/>
</dbReference>
<dbReference type="STRING" id="52670.A0A2I4CIB0"/>
<dbReference type="InterPro" id="IPR012337">
    <property type="entry name" value="RNaseH-like_sf"/>
</dbReference>
<organism evidence="2 3">
    <name type="scientific">Austrofundulus limnaeus</name>
    <name type="common">Annual killifish</name>
    <dbReference type="NCBI Taxonomy" id="52670"/>
    <lineage>
        <taxon>Eukaryota</taxon>
        <taxon>Metazoa</taxon>
        <taxon>Chordata</taxon>
        <taxon>Craniata</taxon>
        <taxon>Vertebrata</taxon>
        <taxon>Euteleostomi</taxon>
        <taxon>Actinopterygii</taxon>
        <taxon>Neopterygii</taxon>
        <taxon>Teleostei</taxon>
        <taxon>Neoteleostei</taxon>
        <taxon>Acanthomorphata</taxon>
        <taxon>Ovalentaria</taxon>
        <taxon>Atherinomorphae</taxon>
        <taxon>Cyprinodontiformes</taxon>
        <taxon>Rivulidae</taxon>
        <taxon>Austrofundulus</taxon>
    </lineage>
</organism>
<evidence type="ECO:0000313" key="2">
    <source>
        <dbReference type="Proteomes" id="UP000192220"/>
    </source>
</evidence>
<name>A0A2I4CIB0_AUSLI</name>
<dbReference type="GeneID" id="106528984"/>
<dbReference type="Proteomes" id="UP000192220">
    <property type="component" value="Unplaced"/>
</dbReference>
<dbReference type="InParanoid" id="A0A2I4CIB0"/>
<dbReference type="InterPro" id="IPR052958">
    <property type="entry name" value="IFN-induced_PKR_regulator"/>
</dbReference>
<dbReference type="OrthoDB" id="6617140at2759"/>